<feature type="domain" description="HTH deoR-type" evidence="4">
    <location>
        <begin position="11"/>
        <end position="66"/>
    </location>
</feature>
<proteinExistence type="predicted"/>
<dbReference type="InterPro" id="IPR018356">
    <property type="entry name" value="Tscrpt_reg_HTH_DeoR_CS"/>
</dbReference>
<dbReference type="InterPro" id="IPR036388">
    <property type="entry name" value="WH-like_DNA-bd_sf"/>
</dbReference>
<dbReference type="Gene3D" id="1.10.10.10">
    <property type="entry name" value="Winged helix-like DNA-binding domain superfamily/Winged helix DNA-binding domain"/>
    <property type="match status" value="1"/>
</dbReference>
<dbReference type="InterPro" id="IPR046335">
    <property type="entry name" value="LacI/GalR-like_sensor"/>
</dbReference>
<dbReference type="InterPro" id="IPR036390">
    <property type="entry name" value="WH_DNA-bd_sf"/>
</dbReference>
<protein>
    <submittedName>
        <fullName evidence="5">LacI family transcriptional regulator</fullName>
    </submittedName>
</protein>
<accession>A0ABQ2N0K7</accession>
<name>A0ABQ2N0K7_9MICO</name>
<evidence type="ECO:0000313" key="5">
    <source>
        <dbReference type="EMBL" id="GGO64022.1"/>
    </source>
</evidence>
<dbReference type="Pfam" id="PF13377">
    <property type="entry name" value="Peripla_BP_3"/>
    <property type="match status" value="1"/>
</dbReference>
<dbReference type="PRINTS" id="PR00037">
    <property type="entry name" value="HTHLACR"/>
</dbReference>
<dbReference type="Gene3D" id="3.40.50.2300">
    <property type="match status" value="2"/>
</dbReference>
<keyword evidence="6" id="KW-1185">Reference proteome</keyword>
<evidence type="ECO:0000256" key="1">
    <source>
        <dbReference type="ARBA" id="ARBA00023015"/>
    </source>
</evidence>
<dbReference type="SUPFAM" id="SSF53822">
    <property type="entry name" value="Periplasmic binding protein-like I"/>
    <property type="match status" value="1"/>
</dbReference>
<organism evidence="5 6">
    <name type="scientific">Microbacterium nanhaiense</name>
    <dbReference type="NCBI Taxonomy" id="1301026"/>
    <lineage>
        <taxon>Bacteria</taxon>
        <taxon>Bacillati</taxon>
        <taxon>Actinomycetota</taxon>
        <taxon>Actinomycetes</taxon>
        <taxon>Micrococcales</taxon>
        <taxon>Microbacteriaceae</taxon>
        <taxon>Microbacterium</taxon>
    </lineage>
</organism>
<dbReference type="Pfam" id="PF08220">
    <property type="entry name" value="HTH_DeoR"/>
    <property type="match status" value="1"/>
</dbReference>
<dbReference type="InterPro" id="IPR001034">
    <property type="entry name" value="DeoR_HTH"/>
</dbReference>
<gene>
    <name evidence="5" type="primary">lacI</name>
    <name evidence="5" type="ORF">GCM10010910_17890</name>
</gene>
<keyword evidence="1" id="KW-0805">Transcription regulation</keyword>
<dbReference type="CDD" id="cd06267">
    <property type="entry name" value="PBP1_LacI_sugar_binding-like"/>
    <property type="match status" value="1"/>
</dbReference>
<reference evidence="6" key="1">
    <citation type="journal article" date="2019" name="Int. J. Syst. Evol. Microbiol.">
        <title>The Global Catalogue of Microorganisms (GCM) 10K type strain sequencing project: providing services to taxonomists for standard genome sequencing and annotation.</title>
        <authorList>
            <consortium name="The Broad Institute Genomics Platform"/>
            <consortium name="The Broad Institute Genome Sequencing Center for Infectious Disease"/>
            <person name="Wu L."/>
            <person name="Ma J."/>
        </authorList>
    </citation>
    <scope>NUCLEOTIDE SEQUENCE [LARGE SCALE GENOMIC DNA]</scope>
    <source>
        <strain evidence="6">CGMCC 4.7181</strain>
    </source>
</reference>
<dbReference type="RefSeq" id="WP_188701080.1">
    <property type="nucleotide sequence ID" value="NZ_BMMQ01000005.1"/>
</dbReference>
<sequence length="364" mass="39044">MTTPAPKRRLPRGRHEHILRELELRGSVRAAAIAAELGVTEVTIRRDLIELEKLGKLARVHGGAISIAAPEAPRAGKSLAGLVLPTGASHYPDVVRGAESASPSLRARVVLASSNYSLATEQRHLERLIKLGVDGIILAPTLRDRTLDELAGALSRLSVPVVLLERRLEASSALARYDWVRTDHARGAELAVEHLVELGHGAVGLALLDRTPTAPSIREGYGRAVAALGLRSAPVVSLPKTEDDPDAAAAELSRFLDECMAAGVRGAVVHTDFHAAHLLEIAIDRGVRVPEEFSIVAYDDENAQLAIVPLTAVSPPGRELGRLAMSTLFERIQAEDEAELAPRHISLVPRLNVRRSSGPPPSDR</sequence>
<dbReference type="Proteomes" id="UP000638043">
    <property type="component" value="Unassembled WGS sequence"/>
</dbReference>
<dbReference type="PANTHER" id="PTHR30146:SF155">
    <property type="entry name" value="ALANINE RACEMASE"/>
    <property type="match status" value="1"/>
</dbReference>
<evidence type="ECO:0000259" key="4">
    <source>
        <dbReference type="PROSITE" id="PS51000"/>
    </source>
</evidence>
<keyword evidence="2" id="KW-0238">DNA-binding</keyword>
<evidence type="ECO:0000313" key="6">
    <source>
        <dbReference type="Proteomes" id="UP000638043"/>
    </source>
</evidence>
<dbReference type="SUPFAM" id="SSF46785">
    <property type="entry name" value="Winged helix' DNA-binding domain"/>
    <property type="match status" value="1"/>
</dbReference>
<evidence type="ECO:0000256" key="3">
    <source>
        <dbReference type="ARBA" id="ARBA00023163"/>
    </source>
</evidence>
<dbReference type="PANTHER" id="PTHR30146">
    <property type="entry name" value="LACI-RELATED TRANSCRIPTIONAL REPRESSOR"/>
    <property type="match status" value="1"/>
</dbReference>
<evidence type="ECO:0000256" key="2">
    <source>
        <dbReference type="ARBA" id="ARBA00023125"/>
    </source>
</evidence>
<dbReference type="InterPro" id="IPR028082">
    <property type="entry name" value="Peripla_BP_I"/>
</dbReference>
<dbReference type="PROSITE" id="PS00894">
    <property type="entry name" value="HTH_DEOR_1"/>
    <property type="match status" value="1"/>
</dbReference>
<dbReference type="SMART" id="SM00420">
    <property type="entry name" value="HTH_DEOR"/>
    <property type="match status" value="1"/>
</dbReference>
<dbReference type="EMBL" id="BMMQ01000005">
    <property type="protein sequence ID" value="GGO64022.1"/>
    <property type="molecule type" value="Genomic_DNA"/>
</dbReference>
<comment type="caution">
    <text evidence="5">The sequence shown here is derived from an EMBL/GenBank/DDBJ whole genome shotgun (WGS) entry which is preliminary data.</text>
</comment>
<dbReference type="PROSITE" id="PS51000">
    <property type="entry name" value="HTH_DEOR_2"/>
    <property type="match status" value="1"/>
</dbReference>
<keyword evidence="3" id="KW-0804">Transcription</keyword>